<reference evidence="1 2" key="1">
    <citation type="journal article" date="2006" name="Nature">
        <title>Global trends of whole-genome duplications revealed by the ciliate Paramecium tetraurelia.</title>
        <authorList>
            <consortium name="Genoscope"/>
            <person name="Aury J.-M."/>
            <person name="Jaillon O."/>
            <person name="Duret L."/>
            <person name="Noel B."/>
            <person name="Jubin C."/>
            <person name="Porcel B.M."/>
            <person name="Segurens B."/>
            <person name="Daubin V."/>
            <person name="Anthouard V."/>
            <person name="Aiach N."/>
            <person name="Arnaiz O."/>
            <person name="Billaut A."/>
            <person name="Beisson J."/>
            <person name="Blanc I."/>
            <person name="Bouhouche K."/>
            <person name="Camara F."/>
            <person name="Duharcourt S."/>
            <person name="Guigo R."/>
            <person name="Gogendeau D."/>
            <person name="Katinka M."/>
            <person name="Keller A.-M."/>
            <person name="Kissmehl R."/>
            <person name="Klotz C."/>
            <person name="Koll F."/>
            <person name="Le Moue A."/>
            <person name="Lepere C."/>
            <person name="Malinsky S."/>
            <person name="Nowacki M."/>
            <person name="Nowak J.K."/>
            <person name="Plattner H."/>
            <person name="Poulain J."/>
            <person name="Ruiz F."/>
            <person name="Serrano V."/>
            <person name="Zagulski M."/>
            <person name="Dessen P."/>
            <person name="Betermier M."/>
            <person name="Weissenbach J."/>
            <person name="Scarpelli C."/>
            <person name="Schachter V."/>
            <person name="Sperling L."/>
            <person name="Meyer E."/>
            <person name="Cohen J."/>
            <person name="Wincker P."/>
        </authorList>
    </citation>
    <scope>NUCLEOTIDE SEQUENCE [LARGE SCALE GENOMIC DNA]</scope>
    <source>
        <strain evidence="1 2">Stock d4-2</strain>
    </source>
</reference>
<proteinExistence type="predicted"/>
<evidence type="ECO:0000313" key="1">
    <source>
        <dbReference type="EMBL" id="CAK86675.1"/>
    </source>
</evidence>
<protein>
    <submittedName>
        <fullName evidence="1">Uncharacterized protein</fullName>
    </submittedName>
</protein>
<dbReference type="Proteomes" id="UP000000600">
    <property type="component" value="Unassembled WGS sequence"/>
</dbReference>
<accession>A0DUF8</accession>
<evidence type="ECO:0000313" key="2">
    <source>
        <dbReference type="Proteomes" id="UP000000600"/>
    </source>
</evidence>
<dbReference type="GeneID" id="5039857"/>
<dbReference type="EMBL" id="CT868585">
    <property type="protein sequence ID" value="CAK86675.1"/>
    <property type="molecule type" value="Genomic_DNA"/>
</dbReference>
<name>A0DUF8_PARTE</name>
<dbReference type="RefSeq" id="XP_001454072.1">
    <property type="nucleotide sequence ID" value="XM_001454035.1"/>
</dbReference>
<gene>
    <name evidence="1" type="ORF">GSPATT00020347001</name>
</gene>
<dbReference type="AlphaFoldDB" id="A0DUF8"/>
<dbReference type="OrthoDB" id="305944at2759"/>
<dbReference type="OMA" id="DEMIMNN"/>
<dbReference type="KEGG" id="ptm:GSPATT00020347001"/>
<dbReference type="InParanoid" id="A0DUF8"/>
<sequence length="115" mass="13716">MQIIKDEMIMNNQILDFGMTENQKLESICQQLKHICTVSLKLLPPKSRQKRIGKKRVLKKWFKNHTYKKESKRVQSKKTIPNYFEVSRNEMEEKIALISGLQQQIQQIKLMMPQI</sequence>
<dbReference type="HOGENOM" id="CLU_2125888_0_0_1"/>
<organism evidence="1 2">
    <name type="scientific">Paramecium tetraurelia</name>
    <dbReference type="NCBI Taxonomy" id="5888"/>
    <lineage>
        <taxon>Eukaryota</taxon>
        <taxon>Sar</taxon>
        <taxon>Alveolata</taxon>
        <taxon>Ciliophora</taxon>
        <taxon>Intramacronucleata</taxon>
        <taxon>Oligohymenophorea</taxon>
        <taxon>Peniculida</taxon>
        <taxon>Parameciidae</taxon>
        <taxon>Paramecium</taxon>
    </lineage>
</organism>
<keyword evidence="2" id="KW-1185">Reference proteome</keyword>